<keyword evidence="3" id="KW-1185">Reference proteome</keyword>
<sequence length="115" mass="12823">MKARGWQSSLVLVLALARFASSAKIALWPGFLEERVKPLWCVYDNRAAARPWRYLPRDVPVAYCTAVVYAYVGLSRDGRNVTSLKPDVDYGSGGQSVIFTLHGEWTTCEHGGFLN</sequence>
<reference evidence="2 3" key="1">
    <citation type="journal article" date="2020" name="Cell">
        <title>Large-Scale Comparative Analyses of Tick Genomes Elucidate Their Genetic Diversity and Vector Capacities.</title>
        <authorList>
            <consortium name="Tick Genome and Microbiome Consortium (TIGMIC)"/>
            <person name="Jia N."/>
            <person name="Wang J."/>
            <person name="Shi W."/>
            <person name="Du L."/>
            <person name="Sun Y."/>
            <person name="Zhan W."/>
            <person name="Jiang J.F."/>
            <person name="Wang Q."/>
            <person name="Zhang B."/>
            <person name="Ji P."/>
            <person name="Bell-Sakyi L."/>
            <person name="Cui X.M."/>
            <person name="Yuan T.T."/>
            <person name="Jiang B.G."/>
            <person name="Yang W.F."/>
            <person name="Lam T.T."/>
            <person name="Chang Q.C."/>
            <person name="Ding S.J."/>
            <person name="Wang X.J."/>
            <person name="Zhu J.G."/>
            <person name="Ruan X.D."/>
            <person name="Zhao L."/>
            <person name="Wei J.T."/>
            <person name="Ye R.Z."/>
            <person name="Que T.C."/>
            <person name="Du C.H."/>
            <person name="Zhou Y.H."/>
            <person name="Cheng J.X."/>
            <person name="Dai P.F."/>
            <person name="Guo W.B."/>
            <person name="Han X.H."/>
            <person name="Huang E.J."/>
            <person name="Li L.F."/>
            <person name="Wei W."/>
            <person name="Gao Y.C."/>
            <person name="Liu J.Z."/>
            <person name="Shao H.Z."/>
            <person name="Wang X."/>
            <person name="Wang C.C."/>
            <person name="Yang T.C."/>
            <person name="Huo Q.B."/>
            <person name="Li W."/>
            <person name="Chen H.Y."/>
            <person name="Chen S.E."/>
            <person name="Zhou L.G."/>
            <person name="Ni X.B."/>
            <person name="Tian J.H."/>
            <person name="Sheng Y."/>
            <person name="Liu T."/>
            <person name="Pan Y.S."/>
            <person name="Xia L.Y."/>
            <person name="Li J."/>
            <person name="Zhao F."/>
            <person name="Cao W.C."/>
        </authorList>
    </citation>
    <scope>NUCLEOTIDE SEQUENCE [LARGE SCALE GENOMIC DNA]</scope>
    <source>
        <strain evidence="2">HaeL-2018</strain>
    </source>
</reference>
<organism evidence="2 3">
    <name type="scientific">Haemaphysalis longicornis</name>
    <name type="common">Bush tick</name>
    <dbReference type="NCBI Taxonomy" id="44386"/>
    <lineage>
        <taxon>Eukaryota</taxon>
        <taxon>Metazoa</taxon>
        <taxon>Ecdysozoa</taxon>
        <taxon>Arthropoda</taxon>
        <taxon>Chelicerata</taxon>
        <taxon>Arachnida</taxon>
        <taxon>Acari</taxon>
        <taxon>Parasitiformes</taxon>
        <taxon>Ixodida</taxon>
        <taxon>Ixodoidea</taxon>
        <taxon>Ixodidae</taxon>
        <taxon>Haemaphysalinae</taxon>
        <taxon>Haemaphysalis</taxon>
    </lineage>
</organism>
<comment type="caution">
    <text evidence="2">The sequence shown here is derived from an EMBL/GenBank/DDBJ whole genome shotgun (WGS) entry which is preliminary data.</text>
</comment>
<evidence type="ECO:0000313" key="3">
    <source>
        <dbReference type="Proteomes" id="UP000821853"/>
    </source>
</evidence>
<dbReference type="AlphaFoldDB" id="A0A9J6G1W5"/>
<dbReference type="Proteomes" id="UP000821853">
    <property type="component" value="Chromosome 4"/>
</dbReference>
<accession>A0A9J6G1W5</accession>
<evidence type="ECO:0008006" key="4">
    <source>
        <dbReference type="Google" id="ProtNLM"/>
    </source>
</evidence>
<keyword evidence="1" id="KW-0732">Signal</keyword>
<protein>
    <recommendedName>
        <fullName evidence="4">Secreted protein</fullName>
    </recommendedName>
</protein>
<feature type="signal peptide" evidence="1">
    <location>
        <begin position="1"/>
        <end position="22"/>
    </location>
</feature>
<dbReference type="EMBL" id="JABSTR010000006">
    <property type="protein sequence ID" value="KAH9372438.1"/>
    <property type="molecule type" value="Genomic_DNA"/>
</dbReference>
<gene>
    <name evidence="2" type="ORF">HPB48_012861</name>
</gene>
<dbReference type="Gene3D" id="3.20.20.80">
    <property type="entry name" value="Glycosidases"/>
    <property type="match status" value="1"/>
</dbReference>
<evidence type="ECO:0000313" key="2">
    <source>
        <dbReference type="EMBL" id="KAH9372438.1"/>
    </source>
</evidence>
<feature type="chain" id="PRO_5039929248" description="Secreted protein" evidence="1">
    <location>
        <begin position="23"/>
        <end position="115"/>
    </location>
</feature>
<dbReference type="OrthoDB" id="10610555at2759"/>
<name>A0A9J6G1W5_HAELO</name>
<evidence type="ECO:0000256" key="1">
    <source>
        <dbReference type="SAM" id="SignalP"/>
    </source>
</evidence>
<dbReference type="VEuPathDB" id="VectorBase:HLOH_054268"/>
<proteinExistence type="predicted"/>